<gene>
    <name evidence="7" type="ORF">GJ688_00305</name>
</gene>
<dbReference type="InterPro" id="IPR036594">
    <property type="entry name" value="Meth_synthase_dom"/>
</dbReference>
<name>A0A6I3SAH9_HELMO</name>
<dbReference type="GO" id="GO:0008705">
    <property type="term" value="F:methionine synthase activity"/>
    <property type="evidence" value="ECO:0007669"/>
    <property type="project" value="TreeGrafter"/>
</dbReference>
<evidence type="ECO:0000256" key="3">
    <source>
        <dbReference type="ARBA" id="ARBA00022991"/>
    </source>
</evidence>
<dbReference type="PANTHER" id="PTHR45833:SF1">
    <property type="entry name" value="METHIONINE SYNTHASE"/>
    <property type="match status" value="1"/>
</dbReference>
<dbReference type="RefSeq" id="WP_155474544.1">
    <property type="nucleotide sequence ID" value="NZ_WNKU01000001.1"/>
</dbReference>
<dbReference type="EMBL" id="WNKU01000001">
    <property type="protein sequence ID" value="MTV47417.1"/>
    <property type="molecule type" value="Genomic_DNA"/>
</dbReference>
<dbReference type="InterPro" id="IPR006158">
    <property type="entry name" value="Cobalamin-bd"/>
</dbReference>
<evidence type="ECO:0000256" key="5">
    <source>
        <dbReference type="ARBA" id="ARBA00023307"/>
    </source>
</evidence>
<dbReference type="Proteomes" id="UP000430670">
    <property type="component" value="Unassembled WGS sequence"/>
</dbReference>
<keyword evidence="5" id="KW-0089">Bile pigment</keyword>
<dbReference type="PROSITE" id="PS51332">
    <property type="entry name" value="B12_BINDING"/>
    <property type="match status" value="1"/>
</dbReference>
<dbReference type="Pfam" id="PF02310">
    <property type="entry name" value="B12-binding"/>
    <property type="match status" value="1"/>
</dbReference>
<dbReference type="InterPro" id="IPR003759">
    <property type="entry name" value="Cbl-bd_cap"/>
</dbReference>
<dbReference type="InterPro" id="IPR036724">
    <property type="entry name" value="Cobalamin-bd_sf"/>
</dbReference>
<dbReference type="GO" id="GO:0031419">
    <property type="term" value="F:cobalamin binding"/>
    <property type="evidence" value="ECO:0007669"/>
    <property type="project" value="InterPro"/>
</dbReference>
<evidence type="ECO:0000259" key="6">
    <source>
        <dbReference type="PROSITE" id="PS51332"/>
    </source>
</evidence>
<dbReference type="InterPro" id="IPR038719">
    <property type="entry name" value="Phycobilisome_asu/bsu_sf"/>
</dbReference>
<dbReference type="Gene3D" id="1.10.1240.10">
    <property type="entry name" value="Methionine synthase domain"/>
    <property type="match status" value="1"/>
</dbReference>
<keyword evidence="4" id="KW-0170">Cobalt</keyword>
<accession>A0A6I3SAH9</accession>
<dbReference type="OrthoDB" id="5756833at2"/>
<evidence type="ECO:0000256" key="4">
    <source>
        <dbReference type="ARBA" id="ARBA00023285"/>
    </source>
</evidence>
<dbReference type="GO" id="GO:0046653">
    <property type="term" value="P:tetrahydrofolate metabolic process"/>
    <property type="evidence" value="ECO:0007669"/>
    <property type="project" value="TreeGrafter"/>
</dbReference>
<dbReference type="Gene3D" id="3.40.50.280">
    <property type="entry name" value="Cobalamin-binding domain"/>
    <property type="match status" value="1"/>
</dbReference>
<keyword evidence="3" id="KW-0157">Chromophore</keyword>
<comment type="similarity">
    <text evidence="1">Belongs to the phycobiliprotein family.</text>
</comment>
<dbReference type="SUPFAM" id="SSF46458">
    <property type="entry name" value="Globin-like"/>
    <property type="match status" value="1"/>
</dbReference>
<dbReference type="GO" id="GO:0005829">
    <property type="term" value="C:cytosol"/>
    <property type="evidence" value="ECO:0007669"/>
    <property type="project" value="TreeGrafter"/>
</dbReference>
<dbReference type="InterPro" id="IPR050554">
    <property type="entry name" value="Met_Synthase/Corrinoid"/>
</dbReference>
<reference evidence="7 8" key="1">
    <citation type="submission" date="2019-11" db="EMBL/GenBank/DDBJ databases">
        <title>Whole-genome sequence of a the green, strictly anaerobic photosynthetic bacterium Heliobacillus mobilis DSM 6151.</title>
        <authorList>
            <person name="Kyndt J.A."/>
            <person name="Meyer T.E."/>
        </authorList>
    </citation>
    <scope>NUCLEOTIDE SEQUENCE [LARGE SCALE GENOMIC DNA]</scope>
    <source>
        <strain evidence="7 8">DSM 6151</strain>
    </source>
</reference>
<dbReference type="PANTHER" id="PTHR45833">
    <property type="entry name" value="METHIONINE SYNTHASE"/>
    <property type="match status" value="1"/>
</dbReference>
<evidence type="ECO:0000313" key="8">
    <source>
        <dbReference type="Proteomes" id="UP000430670"/>
    </source>
</evidence>
<protein>
    <submittedName>
        <fullName evidence="7">Cobalamin-binding protein</fullName>
    </submittedName>
</protein>
<dbReference type="GO" id="GO:0046872">
    <property type="term" value="F:metal ion binding"/>
    <property type="evidence" value="ECO:0007669"/>
    <property type="project" value="UniProtKB-KW"/>
</dbReference>
<dbReference type="Pfam" id="PF02607">
    <property type="entry name" value="B12-binding_2"/>
    <property type="match status" value="1"/>
</dbReference>
<proteinExistence type="inferred from homology"/>
<dbReference type="AlphaFoldDB" id="A0A6I3SAH9"/>
<evidence type="ECO:0000313" key="7">
    <source>
        <dbReference type="EMBL" id="MTV47417.1"/>
    </source>
</evidence>
<feature type="domain" description="B12-binding" evidence="6">
    <location>
        <begin position="228"/>
        <end position="353"/>
    </location>
</feature>
<organism evidence="7 8">
    <name type="scientific">Heliobacterium mobile</name>
    <name type="common">Heliobacillus mobilis</name>
    <dbReference type="NCBI Taxonomy" id="28064"/>
    <lineage>
        <taxon>Bacteria</taxon>
        <taxon>Bacillati</taxon>
        <taxon>Bacillota</taxon>
        <taxon>Clostridia</taxon>
        <taxon>Eubacteriales</taxon>
        <taxon>Heliobacteriaceae</taxon>
        <taxon>Heliobacterium</taxon>
    </lineage>
</organism>
<comment type="caution">
    <text evidence="7">The sequence shown here is derived from an EMBL/GenBank/DDBJ whole genome shotgun (WGS) entry which is preliminary data.</text>
</comment>
<dbReference type="SUPFAM" id="SSF52242">
    <property type="entry name" value="Cobalamin (vitamin B12)-binding domain"/>
    <property type="match status" value="1"/>
</dbReference>
<evidence type="ECO:0000256" key="2">
    <source>
        <dbReference type="ARBA" id="ARBA00022723"/>
    </source>
</evidence>
<keyword evidence="2" id="KW-0479">Metal-binding</keyword>
<dbReference type="GO" id="GO:0050667">
    <property type="term" value="P:homocysteine metabolic process"/>
    <property type="evidence" value="ECO:0007669"/>
    <property type="project" value="TreeGrafter"/>
</dbReference>
<evidence type="ECO:0000256" key="1">
    <source>
        <dbReference type="ARBA" id="ARBA00008182"/>
    </source>
</evidence>
<dbReference type="Gene3D" id="1.10.490.20">
    <property type="entry name" value="Phycocyanins"/>
    <property type="match status" value="1"/>
</dbReference>
<dbReference type="InterPro" id="IPR009050">
    <property type="entry name" value="Globin-like_sf"/>
</dbReference>
<keyword evidence="8" id="KW-1185">Reference proteome</keyword>
<sequence>MGNDYYQVSRKMEDQIAALSEAVFGRQCKDQTELTNRFQSIGRSRALQDMQAQLSFLAEAVATERPSLFTDYVAWLKTMLLERGIPISDVVNNLTYNREVLQNMLPPEIHSVACAYVDMGIHILDGSPEEPPTFLHVQAPLADLSRQYLEALLRAERHEASRLIMDAVQSGIAVRDIYLHVFQRSQYEIGRLWQMNRINVAQEHYCSAATQTIMAQLYPYIFSGKKNGYRLVATCVSGELHEIGIRMITDLLEMDGWDTYFLGASTPADNILQALEEQAAHVLAVSATMTFHVRMVAELIQKVRSSELGKTLKIMVGGYPFNVEPELWQKVGADAFARDAKEAVSVAKGLVTA</sequence>